<name>A0ABP8UZM0_9GAMM</name>
<keyword evidence="3" id="KW-1185">Reference proteome</keyword>
<protein>
    <recommendedName>
        <fullName evidence="1">DUF2489 domain-containing protein</fullName>
    </recommendedName>
</protein>
<organism evidence="2 3">
    <name type="scientific">Kistimonas scapharcae</name>
    <dbReference type="NCBI Taxonomy" id="1036133"/>
    <lineage>
        <taxon>Bacteria</taxon>
        <taxon>Pseudomonadati</taxon>
        <taxon>Pseudomonadota</taxon>
        <taxon>Gammaproteobacteria</taxon>
        <taxon>Oceanospirillales</taxon>
        <taxon>Endozoicomonadaceae</taxon>
        <taxon>Kistimonas</taxon>
    </lineage>
</organism>
<sequence>MDITVILLAAAILAIAGLSAWAIKLWIEVFRNRASIRKSNEQHRQFLCSSLTILARSLVHEQVNPTEGCIRIKTILDMLDPALGKTEEYQVFTTIYDATTHMPIGEARKTLKLSERNRLDTERELLEQHHQERIKQAAQALLTQFNPDSIFKEA</sequence>
<reference evidence="3" key="1">
    <citation type="journal article" date="2019" name="Int. J. Syst. Evol. Microbiol.">
        <title>The Global Catalogue of Microorganisms (GCM) 10K type strain sequencing project: providing services to taxonomists for standard genome sequencing and annotation.</title>
        <authorList>
            <consortium name="The Broad Institute Genomics Platform"/>
            <consortium name="The Broad Institute Genome Sequencing Center for Infectious Disease"/>
            <person name="Wu L."/>
            <person name="Ma J."/>
        </authorList>
    </citation>
    <scope>NUCLEOTIDE SEQUENCE [LARGE SCALE GENOMIC DNA]</scope>
    <source>
        <strain evidence="3">JCM 17805</strain>
    </source>
</reference>
<gene>
    <name evidence="2" type="ORF">GCM10023116_08190</name>
</gene>
<dbReference type="Pfam" id="PF10675">
    <property type="entry name" value="DUF2489"/>
    <property type="match status" value="1"/>
</dbReference>
<dbReference type="Proteomes" id="UP001500604">
    <property type="component" value="Unassembled WGS sequence"/>
</dbReference>
<accession>A0ABP8UZM0</accession>
<dbReference type="InterPro" id="IPR019617">
    <property type="entry name" value="DUF2489"/>
</dbReference>
<dbReference type="EMBL" id="BAABFL010000081">
    <property type="protein sequence ID" value="GAA4648550.1"/>
    <property type="molecule type" value="Genomic_DNA"/>
</dbReference>
<dbReference type="RefSeq" id="WP_345194212.1">
    <property type="nucleotide sequence ID" value="NZ_BAABFL010000081.1"/>
</dbReference>
<comment type="caution">
    <text evidence="2">The sequence shown here is derived from an EMBL/GenBank/DDBJ whole genome shotgun (WGS) entry which is preliminary data.</text>
</comment>
<proteinExistence type="predicted"/>
<feature type="domain" description="DUF2489" evidence="1">
    <location>
        <begin position="15"/>
        <end position="141"/>
    </location>
</feature>
<evidence type="ECO:0000313" key="3">
    <source>
        <dbReference type="Proteomes" id="UP001500604"/>
    </source>
</evidence>
<evidence type="ECO:0000259" key="1">
    <source>
        <dbReference type="Pfam" id="PF10675"/>
    </source>
</evidence>
<evidence type="ECO:0000313" key="2">
    <source>
        <dbReference type="EMBL" id="GAA4648550.1"/>
    </source>
</evidence>